<evidence type="ECO:0008006" key="6">
    <source>
        <dbReference type="Google" id="ProtNLM"/>
    </source>
</evidence>
<evidence type="ECO:0000313" key="4">
    <source>
        <dbReference type="EMBL" id="CRX38440.1"/>
    </source>
</evidence>
<dbReference type="Pfam" id="PF01784">
    <property type="entry name" value="DUF34_NIF3"/>
    <property type="match status" value="1"/>
</dbReference>
<dbReference type="SUPFAM" id="SSF102705">
    <property type="entry name" value="NIF3 (NGG1p interacting factor 3)-like"/>
    <property type="match status" value="1"/>
</dbReference>
<evidence type="ECO:0000256" key="1">
    <source>
        <dbReference type="ARBA" id="ARBA00006964"/>
    </source>
</evidence>
<feature type="binding site" evidence="3">
    <location>
        <position position="219"/>
    </location>
    <ligand>
        <name>a divalent metal cation</name>
        <dbReference type="ChEBI" id="CHEBI:60240"/>
        <label>1</label>
    </ligand>
</feature>
<dbReference type="Gene3D" id="3.40.1390.30">
    <property type="entry name" value="NIF3 (NGG1p interacting factor 3)-like"/>
    <property type="match status" value="2"/>
</dbReference>
<feature type="binding site" evidence="3">
    <location>
        <position position="223"/>
    </location>
    <ligand>
        <name>a divalent metal cation</name>
        <dbReference type="ChEBI" id="CHEBI:60240"/>
        <label>1</label>
    </ligand>
</feature>
<dbReference type="RefSeq" id="WP_098038300.1">
    <property type="nucleotide sequence ID" value="NZ_CWGJ01000012.1"/>
</dbReference>
<dbReference type="EMBL" id="CWGJ01000012">
    <property type="protein sequence ID" value="CRX38440.1"/>
    <property type="molecule type" value="Genomic_DNA"/>
</dbReference>
<reference evidence="5" key="1">
    <citation type="submission" date="2015-06" db="EMBL/GenBank/DDBJ databases">
        <authorList>
            <person name="Bertelli C."/>
        </authorList>
    </citation>
    <scope>NUCLEOTIDE SEQUENCE [LARGE SCALE GENOMIC DNA]</scope>
    <source>
        <strain evidence="5">CRIB-30</strain>
    </source>
</reference>
<evidence type="ECO:0000256" key="3">
    <source>
        <dbReference type="PIRSR" id="PIRSR602678-1"/>
    </source>
</evidence>
<feature type="binding site" evidence="3">
    <location>
        <position position="64"/>
    </location>
    <ligand>
        <name>a divalent metal cation</name>
        <dbReference type="ChEBI" id="CHEBI:60240"/>
        <label>2</label>
    </ligand>
</feature>
<dbReference type="Proteomes" id="UP000220251">
    <property type="component" value="Unassembled WGS sequence"/>
</dbReference>
<keyword evidence="2 3" id="KW-0479">Metal-binding</keyword>
<evidence type="ECO:0000256" key="2">
    <source>
        <dbReference type="ARBA" id="ARBA00022723"/>
    </source>
</evidence>
<keyword evidence="5" id="KW-1185">Reference proteome</keyword>
<dbReference type="OrthoDB" id="9792792at2"/>
<protein>
    <recommendedName>
        <fullName evidence="6">Nif3-like dinuclear metal center hexameric protein</fullName>
    </recommendedName>
</protein>
<dbReference type="InterPro" id="IPR036069">
    <property type="entry name" value="DUF34/NIF3_sf"/>
</dbReference>
<gene>
    <name evidence="4" type="ORF">ELAC_1096</name>
</gene>
<dbReference type="AlphaFoldDB" id="A0A0H5E5C2"/>
<dbReference type="PANTHER" id="PTHR13799">
    <property type="entry name" value="NGG1 INTERACTING FACTOR 3"/>
    <property type="match status" value="1"/>
</dbReference>
<dbReference type="NCBIfam" id="TIGR00486">
    <property type="entry name" value="YbgI_SA1388"/>
    <property type="match status" value="1"/>
</dbReference>
<comment type="similarity">
    <text evidence="1">Belongs to the GTP cyclohydrolase I type 2/NIF3 family.</text>
</comment>
<sequence length="251" mass="27946">MITRQMLLCHLNELYAVQQFQDSCPNGLQVEGCPYIERVAVAVSATLETIQQAVRHQCQALIVHHGLFWNRDPYPVTGSKKEKLSLLLKNEISLLAYHLPMDAHASIGNNWKAALDLGMFDLTPFGCYDKMFIGVRGKRKPESVAQFKKSLEEYYQHPAHTAFGGRDTVEEIAIISGGAYKMLHEAVGTSIDAFITGSFDLPAWNEAREGGINFFAMGHHASERVGPKALLKHLESTLGIPCVFVEEDNPF</sequence>
<accession>A0A0H5E5C2</accession>
<dbReference type="InterPro" id="IPR002678">
    <property type="entry name" value="DUF34/NIF3"/>
</dbReference>
<feature type="binding site" evidence="3">
    <location>
        <position position="65"/>
    </location>
    <ligand>
        <name>a divalent metal cation</name>
        <dbReference type="ChEBI" id="CHEBI:60240"/>
        <label>1</label>
    </ligand>
</feature>
<dbReference type="PANTHER" id="PTHR13799:SF14">
    <property type="entry name" value="GTP CYCLOHYDROLASE 1 TYPE 2 HOMOLOG"/>
    <property type="match status" value="1"/>
</dbReference>
<proteinExistence type="inferred from homology"/>
<name>A0A0H5E5C2_9BACT</name>
<feature type="binding site" evidence="3">
    <location>
        <position position="102"/>
    </location>
    <ligand>
        <name>a divalent metal cation</name>
        <dbReference type="ChEBI" id="CHEBI:60240"/>
        <label>1</label>
    </ligand>
</feature>
<evidence type="ECO:0000313" key="5">
    <source>
        <dbReference type="Proteomes" id="UP000220251"/>
    </source>
</evidence>
<organism evidence="4 5">
    <name type="scientific">Estrella lausannensis</name>
    <dbReference type="NCBI Taxonomy" id="483423"/>
    <lineage>
        <taxon>Bacteria</taxon>
        <taxon>Pseudomonadati</taxon>
        <taxon>Chlamydiota</taxon>
        <taxon>Chlamydiia</taxon>
        <taxon>Parachlamydiales</taxon>
        <taxon>Candidatus Criblamydiaceae</taxon>
        <taxon>Estrella</taxon>
    </lineage>
</organism>
<dbReference type="GO" id="GO:0046872">
    <property type="term" value="F:metal ion binding"/>
    <property type="evidence" value="ECO:0007669"/>
    <property type="project" value="UniProtKB-KW"/>
</dbReference>
<dbReference type="GO" id="GO:0005737">
    <property type="term" value="C:cytoplasm"/>
    <property type="evidence" value="ECO:0007669"/>
    <property type="project" value="TreeGrafter"/>
</dbReference>